<feature type="domain" description="Rad21/Rec8-like protein N-terminal" evidence="4">
    <location>
        <begin position="87"/>
        <end position="160"/>
    </location>
</feature>
<feature type="compositionally biased region" description="Low complexity" evidence="3">
    <location>
        <begin position="61"/>
        <end position="83"/>
    </location>
</feature>
<dbReference type="InParanoid" id="A7TEQ7"/>
<dbReference type="PhylomeDB" id="A7TEQ7"/>
<dbReference type="eggNOG" id="ENOG502QWJ1">
    <property type="taxonomic scope" value="Eukaryota"/>
</dbReference>
<dbReference type="GO" id="GO:0007131">
    <property type="term" value="P:reciprocal meiotic recombination"/>
    <property type="evidence" value="ECO:0007669"/>
    <property type="project" value="EnsemblFungi"/>
</dbReference>
<dbReference type="GO" id="GO:0042138">
    <property type="term" value="P:meiotic DNA double-strand break formation"/>
    <property type="evidence" value="ECO:0007669"/>
    <property type="project" value="EnsemblFungi"/>
</dbReference>
<dbReference type="InterPro" id="IPR006910">
    <property type="entry name" value="Rad21_Rec8_N"/>
</dbReference>
<feature type="compositionally biased region" description="Basic and acidic residues" evidence="3">
    <location>
        <begin position="507"/>
        <end position="520"/>
    </location>
</feature>
<evidence type="ECO:0000256" key="3">
    <source>
        <dbReference type="SAM" id="MobiDB-lite"/>
    </source>
</evidence>
<dbReference type="OMA" id="YGVTICY"/>
<accession>A7TEQ7</accession>
<dbReference type="STRING" id="436907.A7TEQ7"/>
<proteinExistence type="predicted"/>
<dbReference type="HOGENOM" id="CLU_399675_0_0_1"/>
<dbReference type="InterPro" id="IPR039781">
    <property type="entry name" value="Rad21/Rec8-like"/>
</dbReference>
<comment type="subcellular location">
    <subcellularLocation>
        <location evidence="1">Nucleus</location>
    </subcellularLocation>
</comment>
<name>A7TEQ7_VANPO</name>
<dbReference type="GO" id="GO:0000779">
    <property type="term" value="C:condensed chromosome, centromeric region"/>
    <property type="evidence" value="ECO:0007669"/>
    <property type="project" value="EnsemblFungi"/>
</dbReference>
<reference evidence="5 6" key="1">
    <citation type="journal article" date="2007" name="Proc. Natl. Acad. Sci. U.S.A.">
        <title>Independent sorting-out of thousands of duplicated gene pairs in two yeast species descended from a whole-genome duplication.</title>
        <authorList>
            <person name="Scannell D.R."/>
            <person name="Frank A.C."/>
            <person name="Conant G.C."/>
            <person name="Byrne K.P."/>
            <person name="Woolfit M."/>
            <person name="Wolfe K.H."/>
        </authorList>
    </citation>
    <scope>NUCLEOTIDE SEQUENCE [LARGE SCALE GENOMIC DNA]</scope>
    <source>
        <strain evidence="6">ATCC 22028 / DSM 70294 / BCRC 21397 / CBS 2163 / NBRC 10782 / NRRL Y-8283 / UCD 57-17</strain>
    </source>
</reference>
<feature type="region of interest" description="Disordered" evidence="3">
    <location>
        <begin position="494"/>
        <end position="526"/>
    </location>
</feature>
<dbReference type="PANTHER" id="PTHR12585:SF51">
    <property type="entry name" value="MEIOTIC RECOMBINATION PROTEIN REC8"/>
    <property type="match status" value="1"/>
</dbReference>
<dbReference type="GO" id="GO:0007130">
    <property type="term" value="P:synaptonemal complex assembly"/>
    <property type="evidence" value="ECO:0007669"/>
    <property type="project" value="EnsemblFungi"/>
</dbReference>
<feature type="compositionally biased region" description="Low complexity" evidence="3">
    <location>
        <begin position="495"/>
        <end position="506"/>
    </location>
</feature>
<dbReference type="PANTHER" id="PTHR12585">
    <property type="entry name" value="SCC1 / RAD21 FAMILY MEMBER"/>
    <property type="match status" value="1"/>
</dbReference>
<evidence type="ECO:0000259" key="4">
    <source>
        <dbReference type="Pfam" id="PF04825"/>
    </source>
</evidence>
<sequence>MSNPLNISRYQNLNNSNNNIGFTPLNEGVTTVWLLSILGGGNTSNRNLHNFGNKGNGNGNGNVNKTNNNHSSNTTNTTTGGRYTNDTVKRKDIINVSIPKTCKVIEKNDLDLPLRYVSNLLYGITLCYNRKTEYVLNDLSSLLSQLHKRFYNYKTLIRKSNLNSNDSAYNNIGNNNANKKKSNGKKNTHLLNDDPTFDINEVKNIEIFLGLNSTINNLKNSNNSSNISGTDKNNSNGSIIKRQDILNELSNSNNLDNPILSRFDLFSRDNPITLDEIPLDVDFNLDIDDIISQHGTSIPSTHDLSSSDHIELRDNNREFNLNFDENEEDEENRNNNISNIDLGISAENISDQSEEASLEDESTGDFNKKELTIYNSRNDMTHYLHNWSNIKYDERTGLSTDMLRDNFSNYCDKMERHKKNNRKTHRTEFKNIDDIKLYFDNSLIATTLIDNWKYLLEDNIPKFNNLSFLPIGFNRLKRQGSDIESVERGRKRSRSLSYLSRSNSVPSEEHGRKISNERDGSFINNEGDESNLILNLEQINEELDEHNNSFSTHNYMQMNLELPPSSFGRNNTRTSGTIQSTDNDVVDILQTRMLPNKRVSTSHSNISSHFDELESDSQSEAQGIADRFEQQQILDFQTKKFYDYIKERSEFAGKNTNSFRPYNRKILFESLVPSSISQDSNPGEILSVDKRIAASAFLSLLNLASKDMVGIKKFEEHPLVKPTFTLLNGDEIIVYV</sequence>
<dbReference type="GeneID" id="5547480"/>
<feature type="region of interest" description="Disordered" evidence="3">
    <location>
        <begin position="597"/>
        <end position="621"/>
    </location>
</feature>
<evidence type="ECO:0000256" key="1">
    <source>
        <dbReference type="ARBA" id="ARBA00004123"/>
    </source>
</evidence>
<gene>
    <name evidence="5" type="ORF">Kpol_1050p10</name>
</gene>
<evidence type="ECO:0000256" key="2">
    <source>
        <dbReference type="ARBA" id="ARBA00023242"/>
    </source>
</evidence>
<evidence type="ECO:0000313" key="5">
    <source>
        <dbReference type="EMBL" id="EDO19153.1"/>
    </source>
</evidence>
<dbReference type="FunCoup" id="A7TEQ7">
    <property type="interactions" value="150"/>
</dbReference>
<feature type="region of interest" description="Disordered" evidence="3">
    <location>
        <begin position="48"/>
        <end position="83"/>
    </location>
</feature>
<dbReference type="Pfam" id="PF04825">
    <property type="entry name" value="Rad21_Rec8_N"/>
    <property type="match status" value="1"/>
</dbReference>
<dbReference type="KEGG" id="vpo:Kpol_1050p10"/>
<dbReference type="AlphaFoldDB" id="A7TEQ7"/>
<dbReference type="EMBL" id="DS480381">
    <property type="protein sequence ID" value="EDO19153.1"/>
    <property type="molecule type" value="Genomic_DNA"/>
</dbReference>
<organism evidence="6">
    <name type="scientific">Vanderwaltozyma polyspora (strain ATCC 22028 / DSM 70294 / BCRC 21397 / CBS 2163 / NBRC 10782 / NRRL Y-8283 / UCD 57-17)</name>
    <name type="common">Kluyveromyces polysporus</name>
    <dbReference type="NCBI Taxonomy" id="436907"/>
    <lineage>
        <taxon>Eukaryota</taxon>
        <taxon>Fungi</taxon>
        <taxon>Dikarya</taxon>
        <taxon>Ascomycota</taxon>
        <taxon>Saccharomycotina</taxon>
        <taxon>Saccharomycetes</taxon>
        <taxon>Saccharomycetales</taxon>
        <taxon>Saccharomycetaceae</taxon>
        <taxon>Vanderwaltozyma</taxon>
    </lineage>
</organism>
<evidence type="ECO:0000313" key="6">
    <source>
        <dbReference type="Proteomes" id="UP000000267"/>
    </source>
</evidence>
<dbReference type="GO" id="GO:0000794">
    <property type="term" value="C:condensed nuclear chromosome"/>
    <property type="evidence" value="ECO:0007669"/>
    <property type="project" value="EnsemblFungi"/>
</dbReference>
<keyword evidence="2" id="KW-0539">Nucleus</keyword>
<dbReference type="OrthoDB" id="5427633at2759"/>
<keyword evidence="6" id="KW-1185">Reference proteome</keyword>
<feature type="compositionally biased region" description="Polar residues" evidence="3">
    <location>
        <begin position="598"/>
        <end position="608"/>
    </location>
</feature>
<dbReference type="RefSeq" id="XP_001647011.1">
    <property type="nucleotide sequence ID" value="XM_001646961.1"/>
</dbReference>
<dbReference type="GO" id="GO:0051177">
    <property type="term" value="P:meiotic sister chromatid cohesion"/>
    <property type="evidence" value="ECO:0007669"/>
    <property type="project" value="EnsemblFungi"/>
</dbReference>
<dbReference type="GO" id="GO:0008278">
    <property type="term" value="C:cohesin complex"/>
    <property type="evidence" value="ECO:0007669"/>
    <property type="project" value="InterPro"/>
</dbReference>
<dbReference type="GO" id="GO:0003682">
    <property type="term" value="F:chromatin binding"/>
    <property type="evidence" value="ECO:0007669"/>
    <property type="project" value="EnsemblFungi"/>
</dbReference>
<dbReference type="GO" id="GO:0071459">
    <property type="term" value="P:protein localization to chromosome, centromeric region"/>
    <property type="evidence" value="ECO:0007669"/>
    <property type="project" value="EnsemblFungi"/>
</dbReference>
<dbReference type="GO" id="GO:0006302">
    <property type="term" value="P:double-strand break repair"/>
    <property type="evidence" value="ECO:0007669"/>
    <property type="project" value="TreeGrafter"/>
</dbReference>
<dbReference type="CDD" id="cd21790">
    <property type="entry name" value="Rad21_Rec8_M_ScRec8p-like"/>
    <property type="match status" value="1"/>
</dbReference>
<dbReference type="Proteomes" id="UP000000267">
    <property type="component" value="Unassembled WGS sequence"/>
</dbReference>
<protein>
    <recommendedName>
        <fullName evidence="4">Rad21/Rec8-like protein N-terminal domain-containing protein</fullName>
    </recommendedName>
</protein>